<evidence type="ECO:0000313" key="2">
    <source>
        <dbReference type="EMBL" id="QHU15547.1"/>
    </source>
</evidence>
<feature type="transmembrane region" description="Helical" evidence="1">
    <location>
        <begin position="138"/>
        <end position="159"/>
    </location>
</feature>
<protein>
    <submittedName>
        <fullName evidence="2">Uncharacterized protein</fullName>
    </submittedName>
</protein>
<keyword evidence="1" id="KW-0472">Membrane</keyword>
<reference evidence="2" key="1">
    <citation type="journal article" date="2020" name="Nature">
        <title>Giant virus diversity and host interactions through global metagenomics.</title>
        <authorList>
            <person name="Schulz F."/>
            <person name="Roux S."/>
            <person name="Paez-Espino D."/>
            <person name="Jungbluth S."/>
            <person name="Walsh D.A."/>
            <person name="Denef V.J."/>
            <person name="McMahon K.D."/>
            <person name="Konstantinidis K.T."/>
            <person name="Eloe-Fadrosh E.A."/>
            <person name="Kyrpides N.C."/>
            <person name="Woyke T."/>
        </authorList>
    </citation>
    <scope>NUCLEOTIDE SEQUENCE</scope>
    <source>
        <strain evidence="2">GVMAG-S-3300002307-41</strain>
    </source>
</reference>
<sequence length="184" mass="20515">MASVAPPCGPDCLRQRKLDGLKLAMDMAEKNKDQNPVAYSEARTNYYTLLKGQGWLVAEKQSIAQSEVEPVLGRYAQAYKTLEHKDKSQSQFAHLAAAVKSHEEDNTLLSKQVNKVHDKVDVLKRTTELASTTNVGSYLPWILDGLIALLGLVIVYLLYRRFTYVPPTVVEQVGQVLGGRIKSR</sequence>
<accession>A0A6C0KFK0</accession>
<organism evidence="2">
    <name type="scientific">viral metagenome</name>
    <dbReference type="NCBI Taxonomy" id="1070528"/>
    <lineage>
        <taxon>unclassified sequences</taxon>
        <taxon>metagenomes</taxon>
        <taxon>organismal metagenomes</taxon>
    </lineage>
</organism>
<evidence type="ECO:0000256" key="1">
    <source>
        <dbReference type="SAM" id="Phobius"/>
    </source>
</evidence>
<keyword evidence="1" id="KW-1133">Transmembrane helix</keyword>
<dbReference type="AlphaFoldDB" id="A0A6C0KFK0"/>
<proteinExistence type="predicted"/>
<name>A0A6C0KFK0_9ZZZZ</name>
<keyword evidence="1" id="KW-0812">Transmembrane</keyword>
<dbReference type="EMBL" id="MN740866">
    <property type="protein sequence ID" value="QHU15547.1"/>
    <property type="molecule type" value="Genomic_DNA"/>
</dbReference>